<evidence type="ECO:0000259" key="2">
    <source>
        <dbReference type="Pfam" id="PF07905"/>
    </source>
</evidence>
<dbReference type="Pfam" id="PF07905">
    <property type="entry name" value="PucR"/>
    <property type="match status" value="1"/>
</dbReference>
<dbReference type="Pfam" id="PF13556">
    <property type="entry name" value="HTH_30"/>
    <property type="match status" value="1"/>
</dbReference>
<dbReference type="AlphaFoldDB" id="A0A7K0D3D6"/>
<reference evidence="5 6" key="1">
    <citation type="submission" date="2019-10" db="EMBL/GenBank/DDBJ databases">
        <title>Nocardia macrotermitis sp. nov. and Nocardia aurantia sp. nov., isolated from the gut of fungus growing-termite Macrotermes natalensis.</title>
        <authorList>
            <person name="Benndorf R."/>
            <person name="Schwitalla J."/>
            <person name="Martin K."/>
            <person name="De Beer W."/>
            <person name="Kaster A.-K."/>
            <person name="Vollmers J."/>
            <person name="Poulsen M."/>
            <person name="Beemelmanns C."/>
        </authorList>
    </citation>
    <scope>NUCLEOTIDE SEQUENCE [LARGE SCALE GENOMIC DNA]</scope>
    <source>
        <strain evidence="5 6">RB20</strain>
    </source>
</reference>
<evidence type="ECO:0000313" key="5">
    <source>
        <dbReference type="EMBL" id="MQY20177.1"/>
    </source>
</evidence>
<comment type="caution">
    <text evidence="5">The sequence shown here is derived from an EMBL/GenBank/DDBJ whole genome shotgun (WGS) entry which is preliminary data.</text>
</comment>
<evidence type="ECO:0000259" key="4">
    <source>
        <dbReference type="Pfam" id="PF17853"/>
    </source>
</evidence>
<dbReference type="PANTHER" id="PTHR33744">
    <property type="entry name" value="CARBOHYDRATE DIACID REGULATOR"/>
    <property type="match status" value="1"/>
</dbReference>
<dbReference type="InterPro" id="IPR025736">
    <property type="entry name" value="PucR_C-HTH_dom"/>
</dbReference>
<feature type="domain" description="Purine catabolism PurC-like" evidence="2">
    <location>
        <begin position="5"/>
        <end position="116"/>
    </location>
</feature>
<gene>
    <name evidence="5" type="primary">pucR_2</name>
    <name evidence="5" type="ORF">NRB20_32740</name>
</gene>
<dbReference type="Gene3D" id="1.10.10.2840">
    <property type="entry name" value="PucR C-terminal helix-turn-helix domain"/>
    <property type="match status" value="1"/>
</dbReference>
<dbReference type="InterPro" id="IPR041522">
    <property type="entry name" value="CdaR_GGDEF"/>
</dbReference>
<dbReference type="Pfam" id="PF17853">
    <property type="entry name" value="GGDEF_2"/>
    <property type="match status" value="1"/>
</dbReference>
<evidence type="ECO:0000313" key="6">
    <source>
        <dbReference type="Proteomes" id="UP000438448"/>
    </source>
</evidence>
<dbReference type="InterPro" id="IPR042070">
    <property type="entry name" value="PucR_C-HTH_sf"/>
</dbReference>
<evidence type="ECO:0000256" key="1">
    <source>
        <dbReference type="ARBA" id="ARBA00006754"/>
    </source>
</evidence>
<organism evidence="5 6">
    <name type="scientific">Nocardia macrotermitis</name>
    <dbReference type="NCBI Taxonomy" id="2585198"/>
    <lineage>
        <taxon>Bacteria</taxon>
        <taxon>Bacillati</taxon>
        <taxon>Actinomycetota</taxon>
        <taxon>Actinomycetes</taxon>
        <taxon>Mycobacteriales</taxon>
        <taxon>Nocardiaceae</taxon>
        <taxon>Nocardia</taxon>
    </lineage>
</organism>
<accession>A0A7K0D3D6</accession>
<sequence>MLVSDLLELPDLELELLNLGRRDREVRGVYTTDLPDPVGYLAGGELVLTSATWYRDAADAEVFCRALAGAGCAGLVVGSAVHGRVPEPVLDACRRQGITAFTVGDGVSYATITATIDAALRDATGPTPGAALHRGLLASLAAGEGPAGLLAPLRLTTGIGCALLSATGRSTTGAIPGVESDRLDRAFRNALAESVFPSVQSVGNSTVSIHPVQSPIARRPSAGYLVTDGDYRDREPWVVDAMAQVCMLWAMSEALRQERRIVEERFLRESLAHLGAGDDAAVGARLRSLGLDPDRPIVAVLAATENTAYGGEFAAVLLGELVRAVPGTPEPIAAEPGYLLLIPAAPELPGERLIDLVRQAAERMRPLVGRGRIVLGVGHAATSVAALRRSLHEARHAHRVAALSKDWFSASTSAELSSHLLLLASIPDDVRKLFRQRLIGPVEEYDRRHRTNLVATLATFLAASGSWSRCAAEMHLHVNTLRYRIQRIEQLTDHSLTDPDDRVDFHLALAID</sequence>
<dbReference type="Proteomes" id="UP000438448">
    <property type="component" value="Unassembled WGS sequence"/>
</dbReference>
<feature type="domain" description="CdaR GGDEF-like" evidence="4">
    <location>
        <begin position="278"/>
        <end position="400"/>
    </location>
</feature>
<evidence type="ECO:0000259" key="3">
    <source>
        <dbReference type="Pfam" id="PF13556"/>
    </source>
</evidence>
<protein>
    <submittedName>
        <fullName evidence="5">Purine catabolism regulatory protein</fullName>
    </submittedName>
</protein>
<proteinExistence type="inferred from homology"/>
<feature type="domain" description="PucR C-terminal helix-turn-helix" evidence="3">
    <location>
        <begin position="453"/>
        <end position="511"/>
    </location>
</feature>
<dbReference type="PANTHER" id="PTHR33744:SF17">
    <property type="entry name" value="CONSERVED PROTEIN"/>
    <property type="match status" value="1"/>
</dbReference>
<dbReference type="InterPro" id="IPR051448">
    <property type="entry name" value="CdaR-like_regulators"/>
</dbReference>
<dbReference type="InterPro" id="IPR012914">
    <property type="entry name" value="PucR_dom"/>
</dbReference>
<name>A0A7K0D3D6_9NOCA</name>
<comment type="similarity">
    <text evidence="1">Belongs to the CdaR family.</text>
</comment>
<dbReference type="EMBL" id="WEGK01000006">
    <property type="protein sequence ID" value="MQY20177.1"/>
    <property type="molecule type" value="Genomic_DNA"/>
</dbReference>
<keyword evidence="6" id="KW-1185">Reference proteome</keyword>